<proteinExistence type="predicted"/>
<dbReference type="RefSeq" id="WP_386363912.1">
    <property type="nucleotide sequence ID" value="NZ_JBHRXZ010000018.1"/>
</dbReference>
<dbReference type="PANTHER" id="PTHR19328">
    <property type="entry name" value="HEDGEHOG-INTERACTING PROTEIN"/>
    <property type="match status" value="1"/>
</dbReference>
<dbReference type="PANTHER" id="PTHR19328:SF75">
    <property type="entry name" value="ALDOSE SUGAR DEHYDROGENASE YLII"/>
    <property type="match status" value="1"/>
</dbReference>
<dbReference type="InterPro" id="IPR012938">
    <property type="entry name" value="Glc/Sorbosone_DH"/>
</dbReference>
<name>A0ABV7T6I5_9GAMM</name>
<feature type="chain" id="PRO_5046988562" evidence="1">
    <location>
        <begin position="25"/>
        <end position="406"/>
    </location>
</feature>
<comment type="caution">
    <text evidence="3">The sequence shown here is derived from an EMBL/GenBank/DDBJ whole genome shotgun (WGS) entry which is preliminary data.</text>
</comment>
<dbReference type="Pfam" id="PF07995">
    <property type="entry name" value="GSDH"/>
    <property type="match status" value="1"/>
</dbReference>
<keyword evidence="4" id="KW-1185">Reference proteome</keyword>
<dbReference type="GO" id="GO:0016491">
    <property type="term" value="F:oxidoreductase activity"/>
    <property type="evidence" value="ECO:0007669"/>
    <property type="project" value="UniProtKB-KW"/>
</dbReference>
<dbReference type="InterPro" id="IPR011041">
    <property type="entry name" value="Quinoprot_gluc/sorb_DH_b-prop"/>
</dbReference>
<dbReference type="InterPro" id="IPR011042">
    <property type="entry name" value="6-blade_b-propeller_TolB-like"/>
</dbReference>
<dbReference type="EC" id="1.1.5.-" evidence="3"/>
<dbReference type="Gene3D" id="2.120.10.30">
    <property type="entry name" value="TolB, C-terminal domain"/>
    <property type="match status" value="1"/>
</dbReference>
<feature type="signal peptide" evidence="1">
    <location>
        <begin position="1"/>
        <end position="24"/>
    </location>
</feature>
<evidence type="ECO:0000256" key="1">
    <source>
        <dbReference type="SAM" id="SignalP"/>
    </source>
</evidence>
<dbReference type="SUPFAM" id="SSF50952">
    <property type="entry name" value="Soluble quinoprotein glucose dehydrogenase"/>
    <property type="match status" value="1"/>
</dbReference>
<gene>
    <name evidence="3" type="ORF">ACFOMF_08950</name>
</gene>
<protein>
    <submittedName>
        <fullName evidence="3">PQQ-dependent sugar dehydrogenase</fullName>
        <ecNumber evidence="3">1.1.5.-</ecNumber>
    </submittedName>
</protein>
<organism evidence="3 4">
    <name type="scientific">Stutzerimonas tarimensis</name>
    <dbReference type="NCBI Taxonomy" id="1507735"/>
    <lineage>
        <taxon>Bacteria</taxon>
        <taxon>Pseudomonadati</taxon>
        <taxon>Pseudomonadota</taxon>
        <taxon>Gammaproteobacteria</taxon>
        <taxon>Pseudomonadales</taxon>
        <taxon>Pseudomonadaceae</taxon>
        <taxon>Stutzerimonas</taxon>
    </lineage>
</organism>
<dbReference type="Proteomes" id="UP001595630">
    <property type="component" value="Unassembled WGS sequence"/>
</dbReference>
<keyword evidence="3" id="KW-0560">Oxidoreductase</keyword>
<keyword evidence="1" id="KW-0732">Signal</keyword>
<reference evidence="4" key="1">
    <citation type="journal article" date="2019" name="Int. J. Syst. Evol. Microbiol.">
        <title>The Global Catalogue of Microorganisms (GCM) 10K type strain sequencing project: providing services to taxonomists for standard genome sequencing and annotation.</title>
        <authorList>
            <consortium name="The Broad Institute Genomics Platform"/>
            <consortium name="The Broad Institute Genome Sequencing Center for Infectious Disease"/>
            <person name="Wu L."/>
            <person name="Ma J."/>
        </authorList>
    </citation>
    <scope>NUCLEOTIDE SEQUENCE [LARGE SCALE GENOMIC DNA]</scope>
    <source>
        <strain evidence="4">KCTC 42447</strain>
    </source>
</reference>
<accession>A0ABV7T6I5</accession>
<evidence type="ECO:0000259" key="2">
    <source>
        <dbReference type="Pfam" id="PF07995"/>
    </source>
</evidence>
<evidence type="ECO:0000313" key="4">
    <source>
        <dbReference type="Proteomes" id="UP001595630"/>
    </source>
</evidence>
<feature type="domain" description="Glucose/Sorbosone dehydrogenase" evidence="2">
    <location>
        <begin position="52"/>
        <end position="401"/>
    </location>
</feature>
<sequence>MHLHFKPLGLAAAIALAFSPAIHADDDDSSATPPSSVSTSAGQVNVETLATLEYPWAMAYLPDGRLLVTEKPGRMRIWSEGSLSDPLQGVPEVVYRGTEQEQGGLLDVEVDPDFASNNLIYLTYAEAAQGQSEALEDSGDARLLSPDKSDNIVRGGVVARARLDGNTLHDLEIIWRQDPMTVGRGHFGNRLNFDADGMLFVTSGDRMRFEPAQSKESNLGKVVRINKDGSIPDDNPFADEDDAKGEIWSYGHRNILAAAFDRDTGNFWAFEMGPLGGDEVNLVKRGENYGWPEVSDGSHYANQPIPSHAGDDEYEKPVRSWTPVVSPSGAHWYDGELFSGWSGSMLVGGLTSKGLVRLTFNGEKIAMEERIVLDQRIRDVIQAPDGAILVIVDQEEGGLLRLTPAQ</sequence>
<dbReference type="EMBL" id="JBHRXZ010000018">
    <property type="protein sequence ID" value="MFC3607901.1"/>
    <property type="molecule type" value="Genomic_DNA"/>
</dbReference>
<evidence type="ECO:0000313" key="3">
    <source>
        <dbReference type="EMBL" id="MFC3607901.1"/>
    </source>
</evidence>